<proteinExistence type="predicted"/>
<evidence type="ECO:0000256" key="1">
    <source>
        <dbReference type="ARBA" id="ARBA00022676"/>
    </source>
</evidence>
<evidence type="ECO:0000259" key="3">
    <source>
        <dbReference type="Pfam" id="PF00534"/>
    </source>
</evidence>
<dbReference type="PANTHER" id="PTHR12526">
    <property type="entry name" value="GLYCOSYLTRANSFERASE"/>
    <property type="match status" value="1"/>
</dbReference>
<evidence type="ECO:0000256" key="2">
    <source>
        <dbReference type="ARBA" id="ARBA00022679"/>
    </source>
</evidence>
<dbReference type="Pfam" id="PF00534">
    <property type="entry name" value="Glycos_transf_1"/>
    <property type="match status" value="1"/>
</dbReference>
<dbReference type="PANTHER" id="PTHR12526:SF640">
    <property type="entry name" value="COLANIC ACID BIOSYNTHESIS GLYCOSYLTRANSFERASE WCAL-RELATED"/>
    <property type="match status" value="1"/>
</dbReference>
<dbReference type="GO" id="GO:0016757">
    <property type="term" value="F:glycosyltransferase activity"/>
    <property type="evidence" value="ECO:0007669"/>
    <property type="project" value="UniProtKB-KW"/>
</dbReference>
<dbReference type="AlphaFoldDB" id="A0A3B0RQB9"/>
<dbReference type="EMBL" id="UOEA01000098">
    <property type="protein sequence ID" value="VAV85785.1"/>
    <property type="molecule type" value="Genomic_DNA"/>
</dbReference>
<dbReference type="SUPFAM" id="SSF53756">
    <property type="entry name" value="UDP-Glycosyltransferase/glycogen phosphorylase"/>
    <property type="match status" value="1"/>
</dbReference>
<keyword evidence="1" id="KW-0328">Glycosyltransferase</keyword>
<organism evidence="4">
    <name type="scientific">hydrothermal vent metagenome</name>
    <dbReference type="NCBI Taxonomy" id="652676"/>
    <lineage>
        <taxon>unclassified sequences</taxon>
        <taxon>metagenomes</taxon>
        <taxon>ecological metagenomes</taxon>
    </lineage>
</organism>
<dbReference type="CDD" id="cd03801">
    <property type="entry name" value="GT4_PimA-like"/>
    <property type="match status" value="1"/>
</dbReference>
<gene>
    <name evidence="4" type="ORF">MNBD_DELTA01-1971</name>
</gene>
<keyword evidence="2" id="KW-0808">Transferase</keyword>
<dbReference type="Gene3D" id="3.40.50.11090">
    <property type="match status" value="1"/>
</dbReference>
<sequence length="365" mass="40873">MKKLKITFIVPNINLSGGVKAVLEFSNHLIDMGHDVTVVYPTIPMRGGASWFHPGLMLGRGKAIAKKINADNPIDWFDYRGKLLRTTTLAEKYIPKGDAVIATWWETAYHVAAYNENKGEKFYLIQHHEIWGGQKERVEKTYRLGLANIVNSTWLKDIIEKDLDSPVHALILHAPDLQQCYSEEIERPAGLRILMPYRDIEWKGVDDGLTAFAIAKEKHPEVQLVLFGPEPKPGSNIPKDAEFHITPYGDALRNVYNSCDIFIFPSHVEGFGMPPMEAMACSCAVATTNVGAVPDYAIAGVTALVSPPREPELLAENLVLLIEDKELRKSVTEAGREHIVKNFNWANAAIELEKVIQRRVAKRSL</sequence>
<evidence type="ECO:0000313" key="4">
    <source>
        <dbReference type="EMBL" id="VAV85785.1"/>
    </source>
</evidence>
<dbReference type="Gene3D" id="3.40.50.2000">
    <property type="entry name" value="Glycogen Phosphorylase B"/>
    <property type="match status" value="1"/>
</dbReference>
<reference evidence="4" key="1">
    <citation type="submission" date="2018-06" db="EMBL/GenBank/DDBJ databases">
        <authorList>
            <person name="Zhirakovskaya E."/>
        </authorList>
    </citation>
    <scope>NUCLEOTIDE SEQUENCE</scope>
</reference>
<dbReference type="InterPro" id="IPR001296">
    <property type="entry name" value="Glyco_trans_1"/>
</dbReference>
<accession>A0A3B0RQB9</accession>
<protein>
    <recommendedName>
        <fullName evidence="3">Glycosyl transferase family 1 domain-containing protein</fullName>
    </recommendedName>
</protein>
<name>A0A3B0RQB9_9ZZZZ</name>
<feature type="domain" description="Glycosyl transferase family 1" evidence="3">
    <location>
        <begin position="193"/>
        <end position="337"/>
    </location>
</feature>